<feature type="compositionally biased region" description="Polar residues" evidence="1">
    <location>
        <begin position="676"/>
        <end position="685"/>
    </location>
</feature>
<keyword evidence="3" id="KW-1185">Reference proteome</keyword>
<dbReference type="AlphaFoldDB" id="A0AAV6JR28"/>
<sequence>MELRSCTQSHFIQAIRAGLVEKILNVNACGRPALRFKKLEDIYESEDAKKRDSLSTVKPEDSFAHMVFDSNMVKTESPDPPVMERDTEKRGSNMDTSYCNSDDDEEGTDGQTLKQLKEQCKTKKRKALRSLCSSPKEDYTDWHPEEDECDLEEPISSWKSKISKNQRGKKKSAKKRSSSSPQTEVSVISDEISTAEDSMHHSHCLPVRLSVKVEDPQTEYTECSDITSSSDDTSHLCAEQEICDVNPDLESAAKISFTEEESDSCTVNEVCFDHLEHVEPNYLLPPIGEETMDAENLRKPCQRSLVFPTSEDKEEGHIVHPLLEESSLETNFLVNDHGSDMSNYVQSNSSVYEISRQTSHACGVQVPDMGMDSNLCCMKPESACDPCILEDDINESLPSNLEVDSLSSLFGNHSTSWSSIHCSSPEIVLLSADDDVVATDKPPLILVSGDAARDCLSPHKSSDMSNYVQSNSSVPEIVLLSADDDVVATDKPPLILVSGDAARDCLSPHKSPVDFEVDSPTREEKQPLRSAPDDLESNSPEKDHQCDDAYKSLPVIEINYPLEQCHPPERLLSTRKAISPTSQEKLCQAMKGVELSGQIDHCKCKDKLQFTEDTQDDPSSAGPDTVVEVDANPAGLGEVTRTFDAIGTRQLTKKPRNDRKGSPPKGFCRNPHLSRSLPQASTAATSIHSCSERAIAFSQRQMHDIEGLATMLTQELKFMKAIVEEKAHSEASPTASSKYDADERLNEKGEIASGNAIHKERKKITFADEAGGVLCHVKFIEDSIDSLDSKS</sequence>
<feature type="region of interest" description="Disordered" evidence="1">
    <location>
        <begin position="646"/>
        <end position="685"/>
    </location>
</feature>
<accession>A0AAV6JR28</accession>
<name>A0AAV6JR28_9ERIC</name>
<feature type="compositionally biased region" description="Basic and acidic residues" evidence="1">
    <location>
        <begin position="507"/>
        <end position="527"/>
    </location>
</feature>
<dbReference type="Proteomes" id="UP000823749">
    <property type="component" value="Chromosome 6"/>
</dbReference>
<proteinExistence type="predicted"/>
<dbReference type="PANTHER" id="PTHR34461">
    <property type="entry name" value="EXPRESSED PROTEIN"/>
    <property type="match status" value="1"/>
</dbReference>
<feature type="compositionally biased region" description="Acidic residues" evidence="1">
    <location>
        <begin position="144"/>
        <end position="153"/>
    </location>
</feature>
<reference evidence="2 3" key="1">
    <citation type="submission" date="2020-08" db="EMBL/GenBank/DDBJ databases">
        <title>Plant Genome Project.</title>
        <authorList>
            <person name="Zhang R.-G."/>
        </authorList>
    </citation>
    <scope>NUCLEOTIDE SEQUENCE [LARGE SCALE GENOMIC DNA]</scope>
    <source>
        <strain evidence="2">WSP0</strain>
        <tissue evidence="2">Leaf</tissue>
    </source>
</reference>
<evidence type="ECO:0000313" key="3">
    <source>
        <dbReference type="Proteomes" id="UP000823749"/>
    </source>
</evidence>
<feature type="compositionally biased region" description="Basic and acidic residues" evidence="1">
    <location>
        <begin position="82"/>
        <end position="92"/>
    </location>
</feature>
<feature type="region of interest" description="Disordered" evidence="1">
    <location>
        <begin position="507"/>
        <end position="546"/>
    </location>
</feature>
<evidence type="ECO:0000256" key="1">
    <source>
        <dbReference type="SAM" id="MobiDB-lite"/>
    </source>
</evidence>
<dbReference type="EMBL" id="JACTNZ010000006">
    <property type="protein sequence ID" value="KAG5543217.1"/>
    <property type="molecule type" value="Genomic_DNA"/>
</dbReference>
<feature type="compositionally biased region" description="Basic residues" evidence="1">
    <location>
        <begin position="161"/>
        <end position="177"/>
    </location>
</feature>
<organism evidence="2 3">
    <name type="scientific">Rhododendron griersonianum</name>
    <dbReference type="NCBI Taxonomy" id="479676"/>
    <lineage>
        <taxon>Eukaryota</taxon>
        <taxon>Viridiplantae</taxon>
        <taxon>Streptophyta</taxon>
        <taxon>Embryophyta</taxon>
        <taxon>Tracheophyta</taxon>
        <taxon>Spermatophyta</taxon>
        <taxon>Magnoliopsida</taxon>
        <taxon>eudicotyledons</taxon>
        <taxon>Gunneridae</taxon>
        <taxon>Pentapetalae</taxon>
        <taxon>asterids</taxon>
        <taxon>Ericales</taxon>
        <taxon>Ericaceae</taxon>
        <taxon>Ericoideae</taxon>
        <taxon>Rhodoreae</taxon>
        <taxon>Rhododendron</taxon>
    </lineage>
</organism>
<gene>
    <name evidence="2" type="ORF">RHGRI_016091</name>
</gene>
<feature type="region of interest" description="Disordered" evidence="1">
    <location>
        <begin position="133"/>
        <end position="187"/>
    </location>
</feature>
<dbReference type="PANTHER" id="PTHR34461:SF2">
    <property type="entry name" value="EXPRESSED PROTEIN"/>
    <property type="match status" value="1"/>
</dbReference>
<comment type="caution">
    <text evidence="2">The sequence shown here is derived from an EMBL/GenBank/DDBJ whole genome shotgun (WGS) entry which is preliminary data.</text>
</comment>
<protein>
    <submittedName>
        <fullName evidence="2">Uncharacterized protein</fullName>
    </submittedName>
</protein>
<evidence type="ECO:0000313" key="2">
    <source>
        <dbReference type="EMBL" id="KAG5543217.1"/>
    </source>
</evidence>
<feature type="region of interest" description="Disordered" evidence="1">
    <location>
        <begin position="73"/>
        <end position="111"/>
    </location>
</feature>